<dbReference type="Proteomes" id="UP000309997">
    <property type="component" value="Unassembled WGS sequence"/>
</dbReference>
<reference evidence="1 2" key="1">
    <citation type="journal article" date="2024" name="Plant Biotechnol. J.">
        <title>Genome and CRISPR/Cas9 system of a widespread forest tree (Populus alba) in the world.</title>
        <authorList>
            <person name="Liu Y.J."/>
            <person name="Jiang P.F."/>
            <person name="Han X.M."/>
            <person name="Li X.Y."/>
            <person name="Wang H.M."/>
            <person name="Wang Y.J."/>
            <person name="Wang X.X."/>
            <person name="Zeng Q.Y."/>
        </authorList>
    </citation>
    <scope>NUCLEOTIDE SEQUENCE [LARGE SCALE GENOMIC DNA]</scope>
    <source>
        <strain evidence="2">cv. PAL-ZL1</strain>
    </source>
</reference>
<evidence type="ECO:0000313" key="1">
    <source>
        <dbReference type="EMBL" id="KAL3576280.1"/>
    </source>
</evidence>
<protein>
    <submittedName>
        <fullName evidence="1">Uncharacterized protein</fullName>
    </submittedName>
</protein>
<dbReference type="EMBL" id="RCHU02000011">
    <property type="protein sequence ID" value="KAL3576280.1"/>
    <property type="molecule type" value="Genomic_DNA"/>
</dbReference>
<comment type="caution">
    <text evidence="1">The sequence shown here is derived from an EMBL/GenBank/DDBJ whole genome shotgun (WGS) entry which is preliminary data.</text>
</comment>
<sequence>MNNHRLSHAILSLALCAHVINPDSTNEKIKREQLKQAVDKNLTEDIASVPKLRGRCQAEMDKENRMPGWTCKIEISGNKETVKGSLWPSEKERNPSIHFEQDKHE</sequence>
<name>A0ACC4BD35_POPAL</name>
<organism evidence="1 2">
    <name type="scientific">Populus alba</name>
    <name type="common">White poplar</name>
    <dbReference type="NCBI Taxonomy" id="43335"/>
    <lineage>
        <taxon>Eukaryota</taxon>
        <taxon>Viridiplantae</taxon>
        <taxon>Streptophyta</taxon>
        <taxon>Embryophyta</taxon>
        <taxon>Tracheophyta</taxon>
        <taxon>Spermatophyta</taxon>
        <taxon>Magnoliopsida</taxon>
        <taxon>eudicotyledons</taxon>
        <taxon>Gunneridae</taxon>
        <taxon>Pentapetalae</taxon>
        <taxon>rosids</taxon>
        <taxon>fabids</taxon>
        <taxon>Malpighiales</taxon>
        <taxon>Salicaceae</taxon>
        <taxon>Saliceae</taxon>
        <taxon>Populus</taxon>
    </lineage>
</organism>
<gene>
    <name evidence="1" type="ORF">D5086_021563</name>
</gene>
<proteinExistence type="predicted"/>
<accession>A0ACC4BD35</accession>
<keyword evidence="2" id="KW-1185">Reference proteome</keyword>
<evidence type="ECO:0000313" key="2">
    <source>
        <dbReference type="Proteomes" id="UP000309997"/>
    </source>
</evidence>